<sequence length="21" mass="2412">MRITKVVGKYTPYSTVNIKRG</sequence>
<dbReference type="AlphaFoldDB" id="A0A0E9PZJ5"/>
<organism evidence="1">
    <name type="scientific">Anguilla anguilla</name>
    <name type="common">European freshwater eel</name>
    <name type="synonym">Muraena anguilla</name>
    <dbReference type="NCBI Taxonomy" id="7936"/>
    <lineage>
        <taxon>Eukaryota</taxon>
        <taxon>Metazoa</taxon>
        <taxon>Chordata</taxon>
        <taxon>Craniata</taxon>
        <taxon>Vertebrata</taxon>
        <taxon>Euteleostomi</taxon>
        <taxon>Actinopterygii</taxon>
        <taxon>Neopterygii</taxon>
        <taxon>Teleostei</taxon>
        <taxon>Anguilliformes</taxon>
        <taxon>Anguillidae</taxon>
        <taxon>Anguilla</taxon>
    </lineage>
</organism>
<accession>A0A0E9PZJ5</accession>
<protein>
    <submittedName>
        <fullName evidence="1">Uncharacterized protein</fullName>
    </submittedName>
</protein>
<dbReference type="EMBL" id="GBXM01098865">
    <property type="protein sequence ID" value="JAH09712.1"/>
    <property type="molecule type" value="Transcribed_RNA"/>
</dbReference>
<reference evidence="1" key="2">
    <citation type="journal article" date="2015" name="Fish Shellfish Immunol.">
        <title>Early steps in the European eel (Anguilla anguilla)-Vibrio vulnificus interaction in the gills: Role of the RtxA13 toxin.</title>
        <authorList>
            <person name="Callol A."/>
            <person name="Pajuelo D."/>
            <person name="Ebbesson L."/>
            <person name="Teles M."/>
            <person name="MacKenzie S."/>
            <person name="Amaro C."/>
        </authorList>
    </citation>
    <scope>NUCLEOTIDE SEQUENCE</scope>
</reference>
<name>A0A0E9PZJ5_ANGAN</name>
<proteinExistence type="predicted"/>
<evidence type="ECO:0000313" key="1">
    <source>
        <dbReference type="EMBL" id="JAH09712.1"/>
    </source>
</evidence>
<reference evidence="1" key="1">
    <citation type="submission" date="2014-11" db="EMBL/GenBank/DDBJ databases">
        <authorList>
            <person name="Amaro Gonzalez C."/>
        </authorList>
    </citation>
    <scope>NUCLEOTIDE SEQUENCE</scope>
</reference>